<evidence type="ECO:0000256" key="2">
    <source>
        <dbReference type="ARBA" id="ARBA00022448"/>
    </source>
</evidence>
<keyword evidence="2" id="KW-0813">Transport</keyword>
<feature type="transmembrane region" description="Helical" evidence="8">
    <location>
        <begin position="20"/>
        <end position="39"/>
    </location>
</feature>
<dbReference type="EMBL" id="NPBY01000030">
    <property type="protein sequence ID" value="PAD77264.1"/>
    <property type="molecule type" value="Genomic_DNA"/>
</dbReference>
<dbReference type="AlphaFoldDB" id="A0A268EW00"/>
<organism evidence="10 11">
    <name type="scientific">Paenibacillus campinasensis</name>
    <dbReference type="NCBI Taxonomy" id="66347"/>
    <lineage>
        <taxon>Bacteria</taxon>
        <taxon>Bacillati</taxon>
        <taxon>Bacillota</taxon>
        <taxon>Bacilli</taxon>
        <taxon>Bacillales</taxon>
        <taxon>Paenibacillaceae</taxon>
        <taxon>Paenibacillus</taxon>
    </lineage>
</organism>
<feature type="domain" description="Major facilitator superfamily associated" evidence="9">
    <location>
        <begin position="15"/>
        <end position="370"/>
    </location>
</feature>
<dbReference type="OrthoDB" id="1650886at2"/>
<evidence type="ECO:0000313" key="11">
    <source>
        <dbReference type="Proteomes" id="UP000215596"/>
    </source>
</evidence>
<dbReference type="PANTHER" id="PTHR23522">
    <property type="entry name" value="BLL5896 PROTEIN"/>
    <property type="match status" value="1"/>
</dbReference>
<proteinExistence type="predicted"/>
<name>A0A268EW00_9BACL</name>
<comment type="caution">
    <text evidence="10">The sequence shown here is derived from an EMBL/GenBank/DDBJ whole genome shotgun (WGS) entry which is preliminary data.</text>
</comment>
<dbReference type="InterPro" id="IPR024989">
    <property type="entry name" value="MFS_assoc_dom"/>
</dbReference>
<dbReference type="GO" id="GO:0005886">
    <property type="term" value="C:plasma membrane"/>
    <property type="evidence" value="ECO:0007669"/>
    <property type="project" value="UniProtKB-SubCell"/>
</dbReference>
<evidence type="ECO:0000259" key="9">
    <source>
        <dbReference type="Pfam" id="PF12832"/>
    </source>
</evidence>
<dbReference type="Proteomes" id="UP000215596">
    <property type="component" value="Unassembled WGS sequence"/>
</dbReference>
<feature type="transmembrane region" description="Helical" evidence="8">
    <location>
        <begin position="140"/>
        <end position="159"/>
    </location>
</feature>
<evidence type="ECO:0000256" key="1">
    <source>
        <dbReference type="ARBA" id="ARBA00004429"/>
    </source>
</evidence>
<evidence type="ECO:0000313" key="10">
    <source>
        <dbReference type="EMBL" id="PAD77264.1"/>
    </source>
</evidence>
<feature type="transmembrane region" description="Helical" evidence="8">
    <location>
        <begin position="271"/>
        <end position="292"/>
    </location>
</feature>
<feature type="transmembrane region" description="Helical" evidence="8">
    <location>
        <begin position="102"/>
        <end position="119"/>
    </location>
</feature>
<keyword evidence="3" id="KW-1003">Cell membrane</keyword>
<feature type="transmembrane region" description="Helical" evidence="8">
    <location>
        <begin position="165"/>
        <end position="185"/>
    </location>
</feature>
<evidence type="ECO:0000256" key="7">
    <source>
        <dbReference type="ARBA" id="ARBA00023136"/>
    </source>
</evidence>
<feature type="transmembrane region" description="Helical" evidence="8">
    <location>
        <begin position="51"/>
        <end position="70"/>
    </location>
</feature>
<accession>A0A268EW00</accession>
<evidence type="ECO:0000256" key="8">
    <source>
        <dbReference type="SAM" id="Phobius"/>
    </source>
</evidence>
<dbReference type="PANTHER" id="PTHR23522:SF10">
    <property type="entry name" value="3-PHENYLPROPIONIC ACID TRANSPORTER-RELATED"/>
    <property type="match status" value="1"/>
</dbReference>
<dbReference type="PIRSF" id="PIRSF004925">
    <property type="entry name" value="HcaT"/>
    <property type="match status" value="1"/>
</dbReference>
<protein>
    <submittedName>
        <fullName evidence="10">MFS transporter</fullName>
    </submittedName>
</protein>
<feature type="transmembrane region" description="Helical" evidence="8">
    <location>
        <begin position="304"/>
        <end position="327"/>
    </location>
</feature>
<keyword evidence="4" id="KW-0997">Cell inner membrane</keyword>
<keyword evidence="6 8" id="KW-1133">Transmembrane helix</keyword>
<keyword evidence="7 8" id="KW-0472">Membrane</keyword>
<feature type="transmembrane region" description="Helical" evidence="8">
    <location>
        <begin position="244"/>
        <end position="264"/>
    </location>
</feature>
<sequence length="414" mass="46258">MTFLRNKNNDSASLHSLKLFNFFMYGTMVIFTGFFQLYLQDIGMSKIEIGSLMAIAPFVSVFANPFWGFWSDRAGDIKRVLLIMMAGTLLLVQWVFQAHTYTMIYMAMILFYFFQTPMFSQTNTLILTYIEGTRHKFGAFRLWGSLGWALTAIAAGPVIDRLGSGRISIVFSVMLVLAAVLIFLLPGVQRTSHTASVSLKGFGRLFSNMYFIAFILLGIIVSVPNTANNTFMSIYILELGGSKQMVGLAIFFASIFEIAVFLLFDRFLKRNIHVLVGCLAVVSLLFALRWYLMADASSPIEVAFIQLLHCVTFGGYFYVGVQLTMLFVPRAFQATGQALYTLSWSGISGVIGGIAGGWMFQNFGAQMMYQSGMLLAIMGAIGFGSMWYTLRRQGYHPLNLDENGQEIEEVSTTE</sequence>
<comment type="subcellular location">
    <subcellularLocation>
        <location evidence="1">Cell inner membrane</location>
        <topology evidence="1">Multi-pass membrane protein</topology>
    </subcellularLocation>
</comment>
<reference evidence="10 11" key="1">
    <citation type="submission" date="2017-07" db="EMBL/GenBank/DDBJ databases">
        <title>Isolation and whole genome analysis of endospore-forming bacteria from heroin.</title>
        <authorList>
            <person name="Kalinowski J."/>
            <person name="Ahrens B."/>
            <person name="Al-Dilaimi A."/>
            <person name="Winkler A."/>
            <person name="Wibberg D."/>
            <person name="Schleenbecker U."/>
            <person name="Ruckert C."/>
            <person name="Wolfel R."/>
            <person name="Grass G."/>
        </authorList>
    </citation>
    <scope>NUCLEOTIDE SEQUENCE [LARGE SCALE GENOMIC DNA]</scope>
    <source>
        <strain evidence="10 11">7537-G1</strain>
    </source>
</reference>
<gene>
    <name evidence="10" type="ORF">CHH67_09650</name>
</gene>
<dbReference type="InterPro" id="IPR026032">
    <property type="entry name" value="HcaT-like"/>
</dbReference>
<evidence type="ECO:0000256" key="3">
    <source>
        <dbReference type="ARBA" id="ARBA00022475"/>
    </source>
</evidence>
<dbReference type="Pfam" id="PF12832">
    <property type="entry name" value="MFS_1_like"/>
    <property type="match status" value="1"/>
</dbReference>
<dbReference type="GO" id="GO:0015528">
    <property type="term" value="F:lactose:proton symporter activity"/>
    <property type="evidence" value="ECO:0007669"/>
    <property type="project" value="TreeGrafter"/>
</dbReference>
<evidence type="ECO:0000256" key="4">
    <source>
        <dbReference type="ARBA" id="ARBA00022519"/>
    </source>
</evidence>
<keyword evidence="5 8" id="KW-0812">Transmembrane</keyword>
<feature type="transmembrane region" description="Helical" evidence="8">
    <location>
        <begin position="372"/>
        <end position="390"/>
    </location>
</feature>
<feature type="transmembrane region" description="Helical" evidence="8">
    <location>
        <begin position="77"/>
        <end position="96"/>
    </location>
</feature>
<dbReference type="Gene3D" id="1.20.1250.20">
    <property type="entry name" value="MFS general substrate transporter like domains"/>
    <property type="match status" value="2"/>
</dbReference>
<feature type="transmembrane region" description="Helical" evidence="8">
    <location>
        <begin position="205"/>
        <end position="224"/>
    </location>
</feature>
<evidence type="ECO:0000256" key="6">
    <source>
        <dbReference type="ARBA" id="ARBA00022989"/>
    </source>
</evidence>
<dbReference type="SUPFAM" id="SSF103473">
    <property type="entry name" value="MFS general substrate transporter"/>
    <property type="match status" value="1"/>
</dbReference>
<dbReference type="InterPro" id="IPR036259">
    <property type="entry name" value="MFS_trans_sf"/>
</dbReference>
<feature type="transmembrane region" description="Helical" evidence="8">
    <location>
        <begin position="339"/>
        <end position="360"/>
    </location>
</feature>
<evidence type="ECO:0000256" key="5">
    <source>
        <dbReference type="ARBA" id="ARBA00022692"/>
    </source>
</evidence>
<dbReference type="GO" id="GO:0030395">
    <property type="term" value="F:lactose binding"/>
    <property type="evidence" value="ECO:0007669"/>
    <property type="project" value="TreeGrafter"/>
</dbReference>